<feature type="compositionally biased region" description="Basic and acidic residues" evidence="1">
    <location>
        <begin position="156"/>
        <end position="176"/>
    </location>
</feature>
<evidence type="ECO:0000313" key="3">
    <source>
        <dbReference type="EMBL" id="GAA1493117.1"/>
    </source>
</evidence>
<sequence>MEMVFRPLDVADPPDRDELISFLTSNRFPFHITASPTRASVEQRIADGAFTGPDHAVFRVEVDGAPEGLVVLDDLDEDVPMIDVRLAETARGRGIGTELVRALATHVFDSFPAVPRIEAQTRDDNHAMRRVLTRTGWVLEAQYRRTWPVVGGTAHRGADTRRQPRDAPRPHPDRLGPRGAVPPHLAGGRRHAPGLSRVRAPPRRPPHRHDDAVPRCRRAAPSRRMTPCVASP</sequence>
<evidence type="ECO:0000259" key="2">
    <source>
        <dbReference type="PROSITE" id="PS51186"/>
    </source>
</evidence>
<dbReference type="SUPFAM" id="SSF55729">
    <property type="entry name" value="Acyl-CoA N-acyltransferases (Nat)"/>
    <property type="match status" value="1"/>
</dbReference>
<keyword evidence="4" id="KW-1185">Reference proteome</keyword>
<feature type="domain" description="N-acetyltransferase" evidence="2">
    <location>
        <begin position="3"/>
        <end position="166"/>
    </location>
</feature>
<protein>
    <recommendedName>
        <fullName evidence="2">N-acetyltransferase domain-containing protein</fullName>
    </recommendedName>
</protein>
<reference evidence="4" key="1">
    <citation type="journal article" date="2019" name="Int. J. Syst. Evol. Microbiol.">
        <title>The Global Catalogue of Microorganisms (GCM) 10K type strain sequencing project: providing services to taxonomists for standard genome sequencing and annotation.</title>
        <authorList>
            <consortium name="The Broad Institute Genomics Platform"/>
            <consortium name="The Broad Institute Genome Sequencing Center for Infectious Disease"/>
            <person name="Wu L."/>
            <person name="Ma J."/>
        </authorList>
    </citation>
    <scope>NUCLEOTIDE SEQUENCE [LARGE SCALE GENOMIC DNA]</scope>
    <source>
        <strain evidence="4">JCM 12140</strain>
    </source>
</reference>
<dbReference type="InterPro" id="IPR016181">
    <property type="entry name" value="Acyl_CoA_acyltransferase"/>
</dbReference>
<dbReference type="Gene3D" id="3.40.630.30">
    <property type="match status" value="1"/>
</dbReference>
<evidence type="ECO:0000256" key="1">
    <source>
        <dbReference type="SAM" id="MobiDB-lite"/>
    </source>
</evidence>
<dbReference type="EMBL" id="BAAAJX010000005">
    <property type="protein sequence ID" value="GAA1493117.1"/>
    <property type="molecule type" value="Genomic_DNA"/>
</dbReference>
<comment type="caution">
    <text evidence="3">The sequence shown here is derived from an EMBL/GenBank/DDBJ whole genome shotgun (WGS) entry which is preliminary data.</text>
</comment>
<proteinExistence type="predicted"/>
<organism evidence="3 4">
    <name type="scientific">Curtobacterium herbarum</name>
    <dbReference type="NCBI Taxonomy" id="150122"/>
    <lineage>
        <taxon>Bacteria</taxon>
        <taxon>Bacillati</taxon>
        <taxon>Actinomycetota</taxon>
        <taxon>Actinomycetes</taxon>
        <taxon>Micrococcales</taxon>
        <taxon>Microbacteriaceae</taxon>
        <taxon>Curtobacterium</taxon>
    </lineage>
</organism>
<name>A0ABP4K321_9MICO</name>
<gene>
    <name evidence="3" type="ORF">GCM10009627_14630</name>
</gene>
<dbReference type="PROSITE" id="PS51186">
    <property type="entry name" value="GNAT"/>
    <property type="match status" value="1"/>
</dbReference>
<dbReference type="Proteomes" id="UP001501742">
    <property type="component" value="Unassembled WGS sequence"/>
</dbReference>
<dbReference type="Pfam" id="PF13302">
    <property type="entry name" value="Acetyltransf_3"/>
    <property type="match status" value="1"/>
</dbReference>
<accession>A0ABP4K321</accession>
<dbReference type="InterPro" id="IPR000182">
    <property type="entry name" value="GNAT_dom"/>
</dbReference>
<feature type="region of interest" description="Disordered" evidence="1">
    <location>
        <begin position="152"/>
        <end position="232"/>
    </location>
</feature>
<evidence type="ECO:0000313" key="4">
    <source>
        <dbReference type="Proteomes" id="UP001501742"/>
    </source>
</evidence>